<dbReference type="EMBL" id="JACHMV010000001">
    <property type="protein sequence ID" value="MBB4773752.1"/>
    <property type="molecule type" value="Genomic_DNA"/>
</dbReference>
<organism evidence="2 3">
    <name type="scientific">Actinomadura livida</name>
    <dbReference type="NCBI Taxonomy" id="79909"/>
    <lineage>
        <taxon>Bacteria</taxon>
        <taxon>Bacillati</taxon>
        <taxon>Actinomycetota</taxon>
        <taxon>Actinomycetes</taxon>
        <taxon>Streptosporangiales</taxon>
        <taxon>Thermomonosporaceae</taxon>
        <taxon>Actinomadura</taxon>
    </lineage>
</organism>
<evidence type="ECO:0000313" key="1">
    <source>
        <dbReference type="EMBL" id="GAA0561790.1"/>
    </source>
</evidence>
<dbReference type="Proteomes" id="UP000549343">
    <property type="component" value="Unassembled WGS sequence"/>
</dbReference>
<protein>
    <submittedName>
        <fullName evidence="2">Uncharacterized protein</fullName>
    </submittedName>
</protein>
<dbReference type="Proteomes" id="UP001501427">
    <property type="component" value="Unassembled WGS sequence"/>
</dbReference>
<accession>A0A7W7MXB5</accession>
<dbReference type="RefSeq" id="WP_184882035.1">
    <property type="nucleotide sequence ID" value="NZ_BAAAHD010000023.1"/>
</dbReference>
<dbReference type="EMBL" id="BAAAHD010000023">
    <property type="protein sequence ID" value="GAA0561790.1"/>
    <property type="molecule type" value="Genomic_DNA"/>
</dbReference>
<evidence type="ECO:0000313" key="4">
    <source>
        <dbReference type="Proteomes" id="UP001501427"/>
    </source>
</evidence>
<keyword evidence="4" id="KW-1185">Reference proteome</keyword>
<reference evidence="1 4" key="1">
    <citation type="journal article" date="2019" name="Int. J. Syst. Evol. Microbiol.">
        <title>The Global Catalogue of Microorganisms (GCM) 10K type strain sequencing project: providing services to taxonomists for standard genome sequencing and annotation.</title>
        <authorList>
            <consortium name="The Broad Institute Genomics Platform"/>
            <consortium name="The Broad Institute Genome Sequencing Center for Infectious Disease"/>
            <person name="Wu L."/>
            <person name="Ma J."/>
        </authorList>
    </citation>
    <scope>NUCLEOTIDE SEQUENCE [LARGE SCALE GENOMIC DNA]</scope>
    <source>
        <strain evidence="1 4">JCM 10667</strain>
    </source>
</reference>
<sequence length="150" mass="16063">MPSQAEVERYEFAFDDRLRRPLSLLGIRPDTCHALITASRLVVRFGPWTVRSPLENIAGAEVTGPYAAWKATGVRISWADRGLTLGTSAAQGVCIRFHRPIRGAEPTGLLRHPGLTLTLADSPGAARRLAEIAAALRGQVAVGAGRDAGR</sequence>
<dbReference type="AlphaFoldDB" id="A0A7W7MXB5"/>
<reference evidence="1" key="3">
    <citation type="submission" date="2023-12" db="EMBL/GenBank/DDBJ databases">
        <authorList>
            <person name="Sun Q."/>
            <person name="Inoue M."/>
        </authorList>
    </citation>
    <scope>NUCLEOTIDE SEQUENCE</scope>
    <source>
        <strain evidence="1">JCM 10667</strain>
    </source>
</reference>
<name>A0A7W7MXB5_9ACTN</name>
<reference evidence="2 3" key="2">
    <citation type="submission" date="2020-08" db="EMBL/GenBank/DDBJ databases">
        <title>Sequencing the genomes of 1000 actinobacteria strains.</title>
        <authorList>
            <person name="Klenk H.-P."/>
        </authorList>
    </citation>
    <scope>NUCLEOTIDE SEQUENCE [LARGE SCALE GENOMIC DNA]</scope>
    <source>
        <strain evidence="2 3">DSM 44772</strain>
    </source>
</reference>
<evidence type="ECO:0000313" key="2">
    <source>
        <dbReference type="EMBL" id="MBB4773752.1"/>
    </source>
</evidence>
<evidence type="ECO:0000313" key="3">
    <source>
        <dbReference type="Proteomes" id="UP000549343"/>
    </source>
</evidence>
<gene>
    <name evidence="2" type="ORF">F4557_002170</name>
    <name evidence="1" type="ORF">GCM10009546_24930</name>
</gene>
<proteinExistence type="predicted"/>
<comment type="caution">
    <text evidence="2">The sequence shown here is derived from an EMBL/GenBank/DDBJ whole genome shotgun (WGS) entry which is preliminary data.</text>
</comment>